<name>A0A0B2UPP5_TOXCA</name>
<comment type="caution">
    <text evidence="1">The sequence shown here is derived from an EMBL/GenBank/DDBJ whole genome shotgun (WGS) entry which is preliminary data.</text>
</comment>
<evidence type="ECO:0000313" key="1">
    <source>
        <dbReference type="EMBL" id="KHN71204.1"/>
    </source>
</evidence>
<accession>A0A0B2UPP5</accession>
<gene>
    <name evidence="1" type="ORF">Tcan_02419</name>
</gene>
<evidence type="ECO:0000313" key="2">
    <source>
        <dbReference type="Proteomes" id="UP000031036"/>
    </source>
</evidence>
<protein>
    <submittedName>
        <fullName evidence="1">Uncharacterized protein</fullName>
    </submittedName>
</protein>
<dbReference type="EMBL" id="JPKZ01022581">
    <property type="protein sequence ID" value="KHN71204.1"/>
    <property type="molecule type" value="Genomic_DNA"/>
</dbReference>
<dbReference type="AlphaFoldDB" id="A0A0B2UPP5"/>
<keyword evidence="2" id="KW-1185">Reference proteome</keyword>
<reference evidence="1 2" key="1">
    <citation type="submission" date="2014-11" db="EMBL/GenBank/DDBJ databases">
        <title>Genetic blueprint of the zoonotic pathogen Toxocara canis.</title>
        <authorList>
            <person name="Zhu X.-Q."/>
            <person name="Korhonen P.K."/>
            <person name="Cai H."/>
            <person name="Young N.D."/>
            <person name="Nejsum P."/>
            <person name="von Samson-Himmelstjerna G."/>
            <person name="Boag P.R."/>
            <person name="Tan P."/>
            <person name="Li Q."/>
            <person name="Min J."/>
            <person name="Yang Y."/>
            <person name="Wang X."/>
            <person name="Fang X."/>
            <person name="Hall R.S."/>
            <person name="Hofmann A."/>
            <person name="Sternberg P.W."/>
            <person name="Jex A.R."/>
            <person name="Gasser R.B."/>
        </authorList>
    </citation>
    <scope>NUCLEOTIDE SEQUENCE [LARGE SCALE GENOMIC DNA]</scope>
    <source>
        <strain evidence="1">PN_DK_2014</strain>
    </source>
</reference>
<dbReference type="Proteomes" id="UP000031036">
    <property type="component" value="Unassembled WGS sequence"/>
</dbReference>
<sequence>MERETRKVAIAIEVHLDAQLVTGMRHTCEDEHKQHDNESLSFELMAFYAAIRDALNIHE</sequence>
<organism evidence="1 2">
    <name type="scientific">Toxocara canis</name>
    <name type="common">Canine roundworm</name>
    <dbReference type="NCBI Taxonomy" id="6265"/>
    <lineage>
        <taxon>Eukaryota</taxon>
        <taxon>Metazoa</taxon>
        <taxon>Ecdysozoa</taxon>
        <taxon>Nematoda</taxon>
        <taxon>Chromadorea</taxon>
        <taxon>Rhabditida</taxon>
        <taxon>Spirurina</taxon>
        <taxon>Ascaridomorpha</taxon>
        <taxon>Ascaridoidea</taxon>
        <taxon>Toxocaridae</taxon>
        <taxon>Toxocara</taxon>
    </lineage>
</organism>
<proteinExistence type="predicted"/>